<keyword evidence="2" id="KW-1185">Reference proteome</keyword>
<dbReference type="EMBL" id="CP037940">
    <property type="protein sequence ID" value="QBO35962.1"/>
    <property type="molecule type" value="Genomic_DNA"/>
</dbReference>
<accession>A0A4P6YTF4</accession>
<dbReference type="RefSeq" id="WP_133363041.1">
    <property type="nucleotide sequence ID" value="NZ_CP037940.1"/>
</dbReference>
<organism evidence="1 2">
    <name type="scientific">Periweissella cryptocerci</name>
    <dbReference type="NCBI Taxonomy" id="2506420"/>
    <lineage>
        <taxon>Bacteria</taxon>
        <taxon>Bacillati</taxon>
        <taxon>Bacillota</taxon>
        <taxon>Bacilli</taxon>
        <taxon>Lactobacillales</taxon>
        <taxon>Lactobacillaceae</taxon>
        <taxon>Periweissella</taxon>
    </lineage>
</organism>
<dbReference type="Proteomes" id="UP000292886">
    <property type="component" value="Chromosome"/>
</dbReference>
<evidence type="ECO:0000313" key="2">
    <source>
        <dbReference type="Proteomes" id="UP000292886"/>
    </source>
</evidence>
<protein>
    <submittedName>
        <fullName evidence="1">Uncharacterized protein</fullName>
    </submittedName>
</protein>
<name>A0A4P6YTF4_9LACO</name>
<sequence length="447" mass="50423">MANNYYYIGADQPLATGYVQADGTMQTLADIQRDGASDLEIELVDQASLTSIPESLRGAKYIVSTTDMIEGEYLFADDTPSNSDLLVAYLQNEAHYQEMMFMVTTESGELETINVPSAELTAALVTNQYNHQKQWIISGTNDSNQRAILPVTFDIVRNNIDGIDYYSGVPAGSPETYIDEATGQMRVAIEFPWQFTQNDDNRLIMLGDGSIVAFKLKKTLLHKTITEMFYLFDGDVGFQLLFNDDGIQLRTGRREQLIQATIQAGDSTLLYGDGDQLVVTYAPQKGQIQLVRTLKQGAGQTVWSIVVDLKKLELINIHQTTGTKYHDAEIVTNITLQSEFKYHMKSHYLKHMRAGFWIIWDGEQFIKIGQDEGEESHGLMDFDDTVEGQIYHMKIKEDTTLLSWVTQEGVLIVEDRTDEVGVRSYLGGRVDDYPILFEIMSDNEEQS</sequence>
<dbReference type="AlphaFoldDB" id="A0A4P6YTF4"/>
<gene>
    <name evidence="1" type="ORF">EQG49_05560</name>
</gene>
<proteinExistence type="predicted"/>
<reference evidence="2" key="1">
    <citation type="submission" date="2019-03" db="EMBL/GenBank/DDBJ databases">
        <title>Weissella sp. 26KH-42 Genome sequencing.</title>
        <authorList>
            <person name="Heo J."/>
            <person name="Kim S.-J."/>
            <person name="Kim J.-S."/>
            <person name="Hong S.-B."/>
            <person name="Kwon S.-W."/>
        </authorList>
    </citation>
    <scope>NUCLEOTIDE SEQUENCE [LARGE SCALE GENOMIC DNA]</scope>
    <source>
        <strain evidence="2">26KH-42</strain>
    </source>
</reference>
<evidence type="ECO:0000313" key="1">
    <source>
        <dbReference type="EMBL" id="QBO35962.1"/>
    </source>
</evidence>
<dbReference type="KEGG" id="wei:EQG49_05560"/>